<feature type="region of interest" description="Disordered" evidence="7">
    <location>
        <begin position="203"/>
        <end position="223"/>
    </location>
</feature>
<dbReference type="GO" id="GO:0048026">
    <property type="term" value="P:positive regulation of mRNA splicing, via spliceosome"/>
    <property type="evidence" value="ECO:0007669"/>
    <property type="project" value="TreeGrafter"/>
</dbReference>
<dbReference type="FunFam" id="3.30.70.330:FF:000505">
    <property type="entry name" value="Splicing factor 3B subunit 4"/>
    <property type="match status" value="1"/>
</dbReference>
<dbReference type="PROSITE" id="PS50102">
    <property type="entry name" value="RRM"/>
    <property type="match status" value="2"/>
</dbReference>
<dbReference type="InterPro" id="IPR012677">
    <property type="entry name" value="Nucleotide-bd_a/b_plait_sf"/>
</dbReference>
<evidence type="ECO:0000256" key="4">
    <source>
        <dbReference type="ARBA" id="ARBA00022884"/>
    </source>
</evidence>
<accession>A0A9K3CX02</accession>
<dbReference type="PANTHER" id="PTHR48030">
    <property type="entry name" value="SPLICING FACTOR 3B SUBUNIT 4"/>
    <property type="match status" value="1"/>
</dbReference>
<keyword evidence="4 6" id="KW-0694">RNA-binding</keyword>
<dbReference type="InterPro" id="IPR052084">
    <property type="entry name" value="SF3B4_spliceosome_assoc"/>
</dbReference>
<comment type="subcellular location">
    <subcellularLocation>
        <location evidence="1">Nucleus</location>
    </subcellularLocation>
</comment>
<evidence type="ECO:0000256" key="3">
    <source>
        <dbReference type="ARBA" id="ARBA00022737"/>
    </source>
</evidence>
<feature type="compositionally biased region" description="Gly residues" evidence="7">
    <location>
        <begin position="210"/>
        <end position="223"/>
    </location>
</feature>
<proteinExistence type="inferred from homology"/>
<evidence type="ECO:0000256" key="7">
    <source>
        <dbReference type="SAM" id="MobiDB-lite"/>
    </source>
</evidence>
<comment type="similarity">
    <text evidence="2">Belongs to the SF3B4 family.</text>
</comment>
<dbReference type="Gene3D" id="3.30.70.330">
    <property type="match status" value="2"/>
</dbReference>
<evidence type="ECO:0000256" key="6">
    <source>
        <dbReference type="PROSITE-ProRule" id="PRU00176"/>
    </source>
</evidence>
<sequence length="223" mass="24157">MSGHVQMSTFVEEKNPEAIIYIGDLDPQVTDDILFELLLQFAPVVKVNLPKDKLTNQHLGYGFVEMVTPEDAAYCIEVLQGIEVFGKAIKVRNTASDPSQFDIGAKLFVGSLDSEVTDQVLHEAFSQFGQILNTHVCYDESGCHRGFGFVSYNGFDQADAAIAAMNNQYLSGRVIKVSYAKKEGGKRQAGTYGSDAERLLASNQAPAGPMGMGPMGGMGGMMR</sequence>
<dbReference type="Pfam" id="PF00076">
    <property type="entry name" value="RRM_1"/>
    <property type="match status" value="2"/>
</dbReference>
<dbReference type="PANTHER" id="PTHR48030:SF3">
    <property type="entry name" value="SPLICING FACTOR 3B SUBUNIT 4"/>
    <property type="match status" value="1"/>
</dbReference>
<name>A0A9K3CX02_9EUKA</name>
<dbReference type="Proteomes" id="UP000265618">
    <property type="component" value="Unassembled WGS sequence"/>
</dbReference>
<dbReference type="SUPFAM" id="SSF54928">
    <property type="entry name" value="RNA-binding domain, RBD"/>
    <property type="match status" value="2"/>
</dbReference>
<dbReference type="GO" id="GO:0005730">
    <property type="term" value="C:nucleolus"/>
    <property type="evidence" value="ECO:0007669"/>
    <property type="project" value="TreeGrafter"/>
</dbReference>
<keyword evidence="5" id="KW-0539">Nucleus</keyword>
<dbReference type="OrthoDB" id="10259687at2759"/>
<feature type="domain" description="RRM" evidence="8">
    <location>
        <begin position="105"/>
        <end position="182"/>
    </location>
</feature>
<evidence type="ECO:0000256" key="2">
    <source>
        <dbReference type="ARBA" id="ARBA00008363"/>
    </source>
</evidence>
<keyword evidence="3" id="KW-0677">Repeat</keyword>
<evidence type="ECO:0000313" key="10">
    <source>
        <dbReference type="Proteomes" id="UP000265618"/>
    </source>
</evidence>
<reference evidence="9 10" key="1">
    <citation type="journal article" date="2018" name="PLoS ONE">
        <title>The draft genome of Kipferlia bialata reveals reductive genome evolution in fornicate parasites.</title>
        <authorList>
            <person name="Tanifuji G."/>
            <person name="Takabayashi S."/>
            <person name="Kume K."/>
            <person name="Takagi M."/>
            <person name="Nakayama T."/>
            <person name="Kamikawa R."/>
            <person name="Inagaki Y."/>
            <person name="Hashimoto T."/>
        </authorList>
    </citation>
    <scope>NUCLEOTIDE SEQUENCE [LARGE SCALE GENOMIC DNA]</scope>
    <source>
        <strain evidence="9">NY0173</strain>
    </source>
</reference>
<dbReference type="GO" id="GO:0071011">
    <property type="term" value="C:precatalytic spliceosome"/>
    <property type="evidence" value="ECO:0007669"/>
    <property type="project" value="TreeGrafter"/>
</dbReference>
<dbReference type="AlphaFoldDB" id="A0A9K3CX02"/>
<dbReference type="InterPro" id="IPR035979">
    <property type="entry name" value="RBD_domain_sf"/>
</dbReference>
<dbReference type="InterPro" id="IPR000504">
    <property type="entry name" value="RRM_dom"/>
</dbReference>
<organism evidence="9 10">
    <name type="scientific">Kipferlia bialata</name>
    <dbReference type="NCBI Taxonomy" id="797122"/>
    <lineage>
        <taxon>Eukaryota</taxon>
        <taxon>Metamonada</taxon>
        <taxon>Carpediemonas-like organisms</taxon>
        <taxon>Kipferlia</taxon>
    </lineage>
</organism>
<protein>
    <recommendedName>
        <fullName evidence="8">RRM domain-containing protein</fullName>
    </recommendedName>
</protein>
<comment type="caution">
    <text evidence="9">The sequence shown here is derived from an EMBL/GenBank/DDBJ whole genome shotgun (WGS) entry which is preliminary data.</text>
</comment>
<dbReference type="SMART" id="SM00360">
    <property type="entry name" value="RRM"/>
    <property type="match status" value="2"/>
</dbReference>
<evidence type="ECO:0000256" key="5">
    <source>
        <dbReference type="ARBA" id="ARBA00023242"/>
    </source>
</evidence>
<keyword evidence="10" id="KW-1185">Reference proteome</keyword>
<dbReference type="EMBL" id="BDIP01000954">
    <property type="protein sequence ID" value="GIQ83179.1"/>
    <property type="molecule type" value="Genomic_DNA"/>
</dbReference>
<evidence type="ECO:0000256" key="1">
    <source>
        <dbReference type="ARBA" id="ARBA00004123"/>
    </source>
</evidence>
<feature type="domain" description="RRM" evidence="8">
    <location>
        <begin position="18"/>
        <end position="96"/>
    </location>
</feature>
<evidence type="ECO:0000259" key="8">
    <source>
        <dbReference type="PROSITE" id="PS50102"/>
    </source>
</evidence>
<evidence type="ECO:0000313" key="9">
    <source>
        <dbReference type="EMBL" id="GIQ83179.1"/>
    </source>
</evidence>
<gene>
    <name evidence="9" type="ORF">KIPB_004455</name>
</gene>
<dbReference type="GO" id="GO:0003723">
    <property type="term" value="F:RNA binding"/>
    <property type="evidence" value="ECO:0007669"/>
    <property type="project" value="UniProtKB-UniRule"/>
</dbReference>